<evidence type="ECO:0000313" key="2">
    <source>
        <dbReference type="Proteomes" id="UP000694257"/>
    </source>
</evidence>
<gene>
    <name evidence="1" type="ORF">KV110_25025</name>
</gene>
<name>A0ABX8RGW9_NOCIO</name>
<dbReference type="RefSeq" id="WP_218469723.1">
    <property type="nucleotide sequence ID" value="NZ_BAABJN010000003.1"/>
</dbReference>
<reference evidence="1 2" key="1">
    <citation type="submission" date="2021-07" db="EMBL/GenBank/DDBJ databases">
        <title>Whole Genome Sequence of Nocardia Iowensis.</title>
        <authorList>
            <person name="Lamm A."/>
            <person name="Collins-Fairclough A.M."/>
            <person name="Bunk B."/>
            <person name="Sproer C."/>
        </authorList>
    </citation>
    <scope>NUCLEOTIDE SEQUENCE [LARGE SCALE GENOMIC DNA]</scope>
    <source>
        <strain evidence="1 2">NRRL 5646</strain>
    </source>
</reference>
<dbReference type="EMBL" id="CP078145">
    <property type="protein sequence ID" value="QXN88840.1"/>
    <property type="molecule type" value="Genomic_DNA"/>
</dbReference>
<protein>
    <submittedName>
        <fullName evidence="1">Uncharacterized protein</fullName>
    </submittedName>
</protein>
<sequence length="49" mass="5542">MQPGQLIAAGCGEHIPLSADQLREYGVVETEFGDQSRIVTARPQWWFPR</sequence>
<keyword evidence="2" id="KW-1185">Reference proteome</keyword>
<dbReference type="Proteomes" id="UP000694257">
    <property type="component" value="Chromosome"/>
</dbReference>
<organism evidence="1 2">
    <name type="scientific">Nocardia iowensis</name>
    <dbReference type="NCBI Taxonomy" id="204891"/>
    <lineage>
        <taxon>Bacteria</taxon>
        <taxon>Bacillati</taxon>
        <taxon>Actinomycetota</taxon>
        <taxon>Actinomycetes</taxon>
        <taxon>Mycobacteriales</taxon>
        <taxon>Nocardiaceae</taxon>
        <taxon>Nocardia</taxon>
    </lineage>
</organism>
<evidence type="ECO:0000313" key="1">
    <source>
        <dbReference type="EMBL" id="QXN88840.1"/>
    </source>
</evidence>
<accession>A0ABX8RGW9</accession>
<proteinExistence type="predicted"/>